<evidence type="ECO:0000256" key="2">
    <source>
        <dbReference type="ARBA" id="ARBA00022448"/>
    </source>
</evidence>
<dbReference type="KEGG" id="aca:ACP_1984"/>
<dbReference type="InterPro" id="IPR058649">
    <property type="entry name" value="CzcB_C"/>
</dbReference>
<reference evidence="6 7" key="1">
    <citation type="journal article" date="2009" name="Appl. Environ. Microbiol.">
        <title>Three genomes from the phylum Acidobacteria provide insight into the lifestyles of these microorganisms in soils.</title>
        <authorList>
            <person name="Ward N.L."/>
            <person name="Challacombe J.F."/>
            <person name="Janssen P.H."/>
            <person name="Henrissat B."/>
            <person name="Coutinho P.M."/>
            <person name="Wu M."/>
            <person name="Xie G."/>
            <person name="Haft D.H."/>
            <person name="Sait M."/>
            <person name="Badger J."/>
            <person name="Barabote R.D."/>
            <person name="Bradley B."/>
            <person name="Brettin T.S."/>
            <person name="Brinkac L.M."/>
            <person name="Bruce D."/>
            <person name="Creasy T."/>
            <person name="Daugherty S.C."/>
            <person name="Davidsen T.M."/>
            <person name="DeBoy R.T."/>
            <person name="Detter J.C."/>
            <person name="Dodson R.J."/>
            <person name="Durkin A.S."/>
            <person name="Ganapathy A."/>
            <person name="Gwinn-Giglio M."/>
            <person name="Han C.S."/>
            <person name="Khouri H."/>
            <person name="Kiss H."/>
            <person name="Kothari S.P."/>
            <person name="Madupu R."/>
            <person name="Nelson K.E."/>
            <person name="Nelson W.C."/>
            <person name="Paulsen I."/>
            <person name="Penn K."/>
            <person name="Ren Q."/>
            <person name="Rosovitz M.J."/>
            <person name="Selengut J.D."/>
            <person name="Shrivastava S."/>
            <person name="Sullivan S.A."/>
            <person name="Tapia R."/>
            <person name="Thompson L.S."/>
            <person name="Watkins K.L."/>
            <person name="Yang Q."/>
            <person name="Yu C."/>
            <person name="Zafar N."/>
            <person name="Zhou L."/>
            <person name="Kuske C.R."/>
        </authorList>
    </citation>
    <scope>NUCLEOTIDE SEQUENCE [LARGE SCALE GENOMIC DNA]</scope>
    <source>
        <strain evidence="7">ATCC 51196 / DSM 11244 / BCRC 80197 / JCM 7670 / NBRC 15755 / NCIMB 13165 / 161</strain>
    </source>
</reference>
<keyword evidence="2" id="KW-0813">Transport</keyword>
<proteinExistence type="inferred from homology"/>
<dbReference type="eggNOG" id="COG0845">
    <property type="taxonomic scope" value="Bacteria"/>
</dbReference>
<dbReference type="GO" id="GO:0015679">
    <property type="term" value="P:plasma membrane copper ion transport"/>
    <property type="evidence" value="ECO:0007669"/>
    <property type="project" value="TreeGrafter"/>
</dbReference>
<dbReference type="InterPro" id="IPR051909">
    <property type="entry name" value="MFP_Cation_Efflux"/>
</dbReference>
<dbReference type="GO" id="GO:0060003">
    <property type="term" value="P:copper ion export"/>
    <property type="evidence" value="ECO:0007669"/>
    <property type="project" value="TreeGrafter"/>
</dbReference>
<dbReference type="HOGENOM" id="CLU_803326_0_0_0"/>
<keyword evidence="3" id="KW-0175">Coiled coil</keyword>
<evidence type="ECO:0000256" key="3">
    <source>
        <dbReference type="SAM" id="Coils"/>
    </source>
</evidence>
<feature type="coiled-coil region" evidence="3">
    <location>
        <begin position="102"/>
        <end position="133"/>
    </location>
</feature>
<dbReference type="EMBL" id="CP001472">
    <property type="protein sequence ID" value="ACO34117.1"/>
    <property type="molecule type" value="Genomic_DNA"/>
</dbReference>
<dbReference type="Gene3D" id="2.40.30.170">
    <property type="match status" value="1"/>
</dbReference>
<evidence type="ECO:0000256" key="1">
    <source>
        <dbReference type="ARBA" id="ARBA00009477"/>
    </source>
</evidence>
<feature type="signal peptide" evidence="4">
    <location>
        <begin position="1"/>
        <end position="34"/>
    </location>
</feature>
<dbReference type="AlphaFoldDB" id="C1F8T0"/>
<dbReference type="GO" id="GO:0030313">
    <property type="term" value="C:cell envelope"/>
    <property type="evidence" value="ECO:0007669"/>
    <property type="project" value="TreeGrafter"/>
</dbReference>
<dbReference type="Gene3D" id="2.40.420.20">
    <property type="match status" value="1"/>
</dbReference>
<evidence type="ECO:0000256" key="4">
    <source>
        <dbReference type="SAM" id="SignalP"/>
    </source>
</evidence>
<comment type="similarity">
    <text evidence="1">Belongs to the membrane fusion protein (MFP) (TC 8.A.1) family.</text>
</comment>
<feature type="domain" description="CzcB-like C-terminal circularly permuted SH3-like" evidence="5">
    <location>
        <begin position="283"/>
        <end position="342"/>
    </location>
</feature>
<evidence type="ECO:0000313" key="6">
    <source>
        <dbReference type="EMBL" id="ACO34117.1"/>
    </source>
</evidence>
<dbReference type="PANTHER" id="PTHR30097">
    <property type="entry name" value="CATION EFFLUX SYSTEM PROTEIN CUSB"/>
    <property type="match status" value="1"/>
</dbReference>
<accession>C1F8T0</accession>
<organism evidence="6 7">
    <name type="scientific">Acidobacterium capsulatum (strain ATCC 51196 / DSM 11244 / BCRC 80197 / JCM 7670 / NBRC 15755 / NCIMB 13165 / 161)</name>
    <dbReference type="NCBI Taxonomy" id="240015"/>
    <lineage>
        <taxon>Bacteria</taxon>
        <taxon>Pseudomonadati</taxon>
        <taxon>Acidobacteriota</taxon>
        <taxon>Terriglobia</taxon>
        <taxon>Terriglobales</taxon>
        <taxon>Acidobacteriaceae</taxon>
        <taxon>Acidobacterium</taxon>
    </lineage>
</organism>
<dbReference type="PANTHER" id="PTHR30097:SF4">
    <property type="entry name" value="SLR6042 PROTEIN"/>
    <property type="match status" value="1"/>
</dbReference>
<dbReference type="Gene3D" id="1.10.287.470">
    <property type="entry name" value="Helix hairpin bin"/>
    <property type="match status" value="1"/>
</dbReference>
<dbReference type="Pfam" id="PF25975">
    <property type="entry name" value="CzcB_C"/>
    <property type="match status" value="1"/>
</dbReference>
<evidence type="ECO:0000313" key="7">
    <source>
        <dbReference type="Proteomes" id="UP000002207"/>
    </source>
</evidence>
<dbReference type="Gene3D" id="2.40.50.100">
    <property type="match status" value="1"/>
</dbReference>
<gene>
    <name evidence="6" type="ordered locus">ACP_1984</name>
</gene>
<evidence type="ECO:0000259" key="5">
    <source>
        <dbReference type="Pfam" id="PF25975"/>
    </source>
</evidence>
<dbReference type="SUPFAM" id="SSF111369">
    <property type="entry name" value="HlyD-like secretion proteins"/>
    <property type="match status" value="1"/>
</dbReference>
<dbReference type="InParanoid" id="C1F8T0"/>
<dbReference type="GO" id="GO:0016020">
    <property type="term" value="C:membrane"/>
    <property type="evidence" value="ECO:0007669"/>
    <property type="project" value="InterPro"/>
</dbReference>
<dbReference type="GO" id="GO:0022857">
    <property type="term" value="F:transmembrane transporter activity"/>
    <property type="evidence" value="ECO:0007669"/>
    <property type="project" value="InterPro"/>
</dbReference>
<dbReference type="InterPro" id="IPR006143">
    <property type="entry name" value="RND_pump_MFP"/>
</dbReference>
<keyword evidence="7" id="KW-1185">Reference proteome</keyword>
<dbReference type="Proteomes" id="UP000002207">
    <property type="component" value="Chromosome"/>
</dbReference>
<feature type="chain" id="PRO_5002909397" evidence="4">
    <location>
        <begin position="35"/>
        <end position="355"/>
    </location>
</feature>
<dbReference type="STRING" id="240015.ACP_1984"/>
<protein>
    <submittedName>
        <fullName evidence="6">Efflux transporter, RND family, MFP subunit</fullName>
    </submittedName>
</protein>
<sequence>MLFPLPKSLRRPRASASRRIFCAALTLMALPIHAQSTGTITAQRVSSTPHLRAYAQVVPISTLPLNAAETGTLAGLTITPGTHVHTGQVLATLRGPEIDSLLLELQASLRSAKAQLRNAEKALSIQREQLRAHLSTRQSLHQAMSAEASAQAALETIQSRLHATRQMAQITAPSDALVLSLQAASGERVSAGQPIVTLQPSSALWLRASFYGGNTAQIHPGMTGLFTPASGGKPIAVRVRAISGVTNPSGSEYVMMTAANASSPWQNGQYGTVTLNLPAAQVIAVPTRALILSQGSWWVMVHTAQGDQPRKVIPGSARGWTTSILSGLKPGEQVVVQNAYLLFQSKTAGQYQIPD</sequence>
<dbReference type="NCBIfam" id="TIGR01730">
    <property type="entry name" value="RND_mfp"/>
    <property type="match status" value="1"/>
</dbReference>
<keyword evidence="4" id="KW-0732">Signal</keyword>
<name>C1F8T0_ACIC5</name>